<dbReference type="InterPro" id="IPR036457">
    <property type="entry name" value="PPM-type-like_dom_sf"/>
</dbReference>
<feature type="transmembrane region" description="Helical" evidence="1">
    <location>
        <begin position="304"/>
        <end position="324"/>
    </location>
</feature>
<dbReference type="OrthoDB" id="9768004at2"/>
<dbReference type="AlphaFoldDB" id="A0A0S7BUG7"/>
<dbReference type="InterPro" id="IPR001932">
    <property type="entry name" value="PPM-type_phosphatase-like_dom"/>
</dbReference>
<dbReference type="SUPFAM" id="SSF56436">
    <property type="entry name" value="C-type lectin-like"/>
    <property type="match status" value="1"/>
</dbReference>
<dbReference type="CDD" id="cd00143">
    <property type="entry name" value="PP2Cc"/>
    <property type="match status" value="1"/>
</dbReference>
<accession>A0A0S7BUG7</accession>
<dbReference type="InterPro" id="IPR005532">
    <property type="entry name" value="SUMF_dom"/>
</dbReference>
<evidence type="ECO:0000313" key="4">
    <source>
        <dbReference type="Proteomes" id="UP000053370"/>
    </source>
</evidence>
<evidence type="ECO:0000313" key="3">
    <source>
        <dbReference type="EMBL" id="GAP40582.1"/>
    </source>
</evidence>
<name>A0A0S7BUG7_9CHLR</name>
<dbReference type="PANTHER" id="PTHR23150">
    <property type="entry name" value="SULFATASE MODIFYING FACTOR 1, 2"/>
    <property type="match status" value="1"/>
</dbReference>
<dbReference type="RefSeq" id="WP_062280041.1">
    <property type="nucleotide sequence ID" value="NZ_DF968181.1"/>
</dbReference>
<dbReference type="PANTHER" id="PTHR23150:SF19">
    <property type="entry name" value="FORMYLGLYCINE-GENERATING ENZYME"/>
    <property type="match status" value="1"/>
</dbReference>
<protein>
    <submittedName>
        <fullName evidence="3">Formylglycine-generating enzyme</fullName>
    </submittedName>
</protein>
<dbReference type="Pfam" id="PF00481">
    <property type="entry name" value="PP2C"/>
    <property type="match status" value="1"/>
</dbReference>
<gene>
    <name evidence="3" type="ORF">ATC1_13559</name>
</gene>
<dbReference type="InterPro" id="IPR042095">
    <property type="entry name" value="SUMF_sf"/>
</dbReference>
<dbReference type="Proteomes" id="UP000053370">
    <property type="component" value="Unassembled WGS sequence"/>
</dbReference>
<reference evidence="3" key="1">
    <citation type="journal article" date="2015" name="Genome Announc.">
        <title>Draft Genome Sequence of Anaerolineae Strain TC1, a Novel Isolate from a Methanogenic Wastewater Treatment System.</title>
        <authorList>
            <person name="Matsuura N."/>
            <person name="Tourlousse D.M."/>
            <person name="Sun L."/>
            <person name="Toyonaga M."/>
            <person name="Kuroda K."/>
            <person name="Ohashi A."/>
            <person name="Cruz R."/>
            <person name="Yamaguchi T."/>
            <person name="Sekiguchi Y."/>
        </authorList>
    </citation>
    <scope>NUCLEOTIDE SEQUENCE [LARGE SCALE GENOMIC DNA]</scope>
    <source>
        <strain evidence="3">TC1</strain>
    </source>
</reference>
<dbReference type="Pfam" id="PF03781">
    <property type="entry name" value="FGE-sulfatase"/>
    <property type="match status" value="1"/>
</dbReference>
<keyword evidence="1" id="KW-0812">Transmembrane</keyword>
<dbReference type="GO" id="GO:0120147">
    <property type="term" value="F:formylglycine-generating oxidase activity"/>
    <property type="evidence" value="ECO:0007669"/>
    <property type="project" value="TreeGrafter"/>
</dbReference>
<dbReference type="STRING" id="1678840.ATC1_13559"/>
<dbReference type="SUPFAM" id="SSF81606">
    <property type="entry name" value="PP2C-like"/>
    <property type="match status" value="1"/>
</dbReference>
<dbReference type="SMART" id="SM00331">
    <property type="entry name" value="PP2C_SIG"/>
    <property type="match status" value="1"/>
</dbReference>
<feature type="domain" description="PPM-type phosphatase" evidence="2">
    <location>
        <begin position="12"/>
        <end position="252"/>
    </location>
</feature>
<sequence>MDENHETKKIYSAGYAGTLTGKSHEINDEFVTFYEKEPEGIVGASNVYVLCDGLSGTWHPEVAAKFCGKKIIYSYFKSHDFVDANKLALAIREANNEIFAYAKVQEQMMGASVIAAAVTDGKVVIGNLGDSRAYIIRKGKVFQITEDQETIEEKVQKGEISNEDAFSLQTGEARLHSLGCEKDIVIDVYDGIEVKPDDVVLLCSKGLTSYIGKKEILEAVQADSPREIVDALLAVVLKAESKLDASVAAIKIYDEEYIQTVVRNEGSAPVLTDLNREMKDFEIAQKSRSKIEFPKIKNVKKDKLPLYIIGGLLCCLVAVGIIWFSSSSLGGSLFGSRATATDTIDPVQSTLAAIQQTAQAEQILLLSATPTMTPVPTHTETAIVTVAFIDFDTVKASPADFTEASVLLEPTSTVIAPTAVPEEKKPIVSEIDQSEMMYVKSGDFLLGTNDVYAAGSEEGPQVEVYLDAFWMDKTEVTNRQYLMCVEAGTCEESPYMTLRNSDYADFPVTYVSWENAKTYCEWAGKRLPTEIEWEKAARGSDGRIYPWGEEEPTLENKLANIPYYSDSEKNLPPGLFKTGSFPDGASPYGILDLAGNVWEWTSSYYDAGYYQMLSEKNTEEGDVVDNPTGAETGSAYVIRGGSAAETEVNNYLSYTRSTYRGYVNMSSSYYIGFRCVMPDSEE</sequence>
<keyword evidence="4" id="KW-1185">Reference proteome</keyword>
<organism evidence="3">
    <name type="scientific">Flexilinea flocculi</name>
    <dbReference type="NCBI Taxonomy" id="1678840"/>
    <lineage>
        <taxon>Bacteria</taxon>
        <taxon>Bacillati</taxon>
        <taxon>Chloroflexota</taxon>
        <taxon>Anaerolineae</taxon>
        <taxon>Anaerolineales</taxon>
        <taxon>Anaerolineaceae</taxon>
        <taxon>Flexilinea</taxon>
    </lineage>
</organism>
<dbReference type="InterPro" id="IPR016187">
    <property type="entry name" value="CTDL_fold"/>
</dbReference>
<dbReference type="InterPro" id="IPR051043">
    <property type="entry name" value="Sulfatase_Mod_Factor_Kinase"/>
</dbReference>
<keyword evidence="1" id="KW-0472">Membrane</keyword>
<dbReference type="PROSITE" id="PS51746">
    <property type="entry name" value="PPM_2"/>
    <property type="match status" value="1"/>
</dbReference>
<evidence type="ECO:0000259" key="2">
    <source>
        <dbReference type="PROSITE" id="PS51746"/>
    </source>
</evidence>
<dbReference type="Gene3D" id="3.60.40.10">
    <property type="entry name" value="PPM-type phosphatase domain"/>
    <property type="match status" value="1"/>
</dbReference>
<dbReference type="Gene3D" id="3.90.1580.10">
    <property type="entry name" value="paralog of FGE (formylglycine-generating enzyme)"/>
    <property type="match status" value="1"/>
</dbReference>
<evidence type="ECO:0000256" key="1">
    <source>
        <dbReference type="SAM" id="Phobius"/>
    </source>
</evidence>
<dbReference type="SMART" id="SM00332">
    <property type="entry name" value="PP2Cc"/>
    <property type="match status" value="1"/>
</dbReference>
<proteinExistence type="predicted"/>
<keyword evidence="1" id="KW-1133">Transmembrane helix</keyword>
<dbReference type="EMBL" id="DF968181">
    <property type="protein sequence ID" value="GAP40582.1"/>
    <property type="molecule type" value="Genomic_DNA"/>
</dbReference>